<protein>
    <recommendedName>
        <fullName evidence="2">Peptidase C51 domain-containing protein</fullName>
    </recommendedName>
</protein>
<dbReference type="OrthoDB" id="4210784at2"/>
<evidence type="ECO:0000259" key="2">
    <source>
        <dbReference type="PROSITE" id="PS50911"/>
    </source>
</evidence>
<dbReference type="Gene3D" id="3.90.1720.10">
    <property type="entry name" value="endopeptidase domain like (from Nostoc punctiforme)"/>
    <property type="match status" value="1"/>
</dbReference>
<dbReference type="EMBL" id="CP011502">
    <property type="protein sequence ID" value="ALX05872.1"/>
    <property type="molecule type" value="Genomic_DNA"/>
</dbReference>
<dbReference type="PATRIC" id="fig|2041.4.peg.3088"/>
<sequence length="221" mass="23709">MKRTRLAAAALTAAALLAGPAVAGSAHADTAGTSSTSSATAISANRQAVVERAMWALGKPLPYIDRYGTKRNSTPVQDRNLFEYGGSNTNKNLFNNYNGQEWCGSFAAWAWTNRLVPSKSDFPAIPQYYPGSQNWADQTGSRFKPFSASSTARPLPGDVLVWKNNNAGGGHVGVVVEVNGNKIYTVEGNVGGDEIGYKYYLWDGDGPTIKDKTFRGFTSAE</sequence>
<evidence type="ECO:0000313" key="3">
    <source>
        <dbReference type="EMBL" id="ALX05872.1"/>
    </source>
</evidence>
<feature type="signal peptide" evidence="1">
    <location>
        <begin position="1"/>
        <end position="23"/>
    </location>
</feature>
<reference evidence="3 4" key="1">
    <citation type="journal article" date="1991" name="Int. J. Syst. Bacteriol.">
        <title>Description of the erythromycin-producing bacterium Arthrobacter sp. strain NRRL B-3381 as Aeromicrobium erythreum gen. nov., sp. nov.</title>
        <authorList>
            <person name="Miller E.S."/>
            <person name="Woese C.R."/>
            <person name="Brenner S."/>
        </authorList>
    </citation>
    <scope>NUCLEOTIDE SEQUENCE [LARGE SCALE GENOMIC DNA]</scope>
    <source>
        <strain evidence="3 4">AR18</strain>
    </source>
</reference>
<dbReference type="Proteomes" id="UP000067689">
    <property type="component" value="Chromosome"/>
</dbReference>
<keyword evidence="1" id="KW-0732">Signal</keyword>
<dbReference type="RefSeq" id="WP_067860273.1">
    <property type="nucleotide sequence ID" value="NZ_CP011502.1"/>
</dbReference>
<evidence type="ECO:0000313" key="4">
    <source>
        <dbReference type="Proteomes" id="UP000067689"/>
    </source>
</evidence>
<feature type="domain" description="Peptidase C51" evidence="2">
    <location>
        <begin position="78"/>
        <end position="221"/>
    </location>
</feature>
<proteinExistence type="predicted"/>
<dbReference type="PROSITE" id="PS50911">
    <property type="entry name" value="CHAP"/>
    <property type="match status" value="1"/>
</dbReference>
<gene>
    <name evidence="3" type="ORF">AERYTH_14775</name>
</gene>
<dbReference type="KEGG" id="aer:AERYTH_14775"/>
<dbReference type="Pfam" id="PF05257">
    <property type="entry name" value="CHAP"/>
    <property type="match status" value="1"/>
</dbReference>
<dbReference type="SUPFAM" id="SSF54001">
    <property type="entry name" value="Cysteine proteinases"/>
    <property type="match status" value="1"/>
</dbReference>
<evidence type="ECO:0000256" key="1">
    <source>
        <dbReference type="SAM" id="SignalP"/>
    </source>
</evidence>
<dbReference type="InterPro" id="IPR007921">
    <property type="entry name" value="CHAP_dom"/>
</dbReference>
<dbReference type="AlphaFoldDB" id="A0A0U4B002"/>
<organism evidence="3 4">
    <name type="scientific">Aeromicrobium erythreum</name>
    <dbReference type="NCBI Taxonomy" id="2041"/>
    <lineage>
        <taxon>Bacteria</taxon>
        <taxon>Bacillati</taxon>
        <taxon>Actinomycetota</taxon>
        <taxon>Actinomycetes</taxon>
        <taxon>Propionibacteriales</taxon>
        <taxon>Nocardioidaceae</taxon>
        <taxon>Aeromicrobium</taxon>
    </lineage>
</organism>
<dbReference type="InterPro" id="IPR038765">
    <property type="entry name" value="Papain-like_cys_pep_sf"/>
</dbReference>
<name>A0A0U4B002_9ACTN</name>
<accession>A0A0U4B002</accession>
<feature type="chain" id="PRO_5038589255" description="Peptidase C51 domain-containing protein" evidence="1">
    <location>
        <begin position="24"/>
        <end position="221"/>
    </location>
</feature>
<keyword evidence="4" id="KW-1185">Reference proteome</keyword>